<protein>
    <submittedName>
        <fullName evidence="3">Uncharacterized protein</fullName>
    </submittedName>
</protein>
<keyword evidence="2" id="KW-1185">Reference proteome</keyword>
<feature type="region of interest" description="Disordered" evidence="1">
    <location>
        <begin position="95"/>
        <end position="114"/>
    </location>
</feature>
<feature type="region of interest" description="Disordered" evidence="1">
    <location>
        <begin position="1"/>
        <end position="21"/>
    </location>
</feature>
<proteinExistence type="predicted"/>
<organism evidence="2 3">
    <name type="scientific">Steinernema glaseri</name>
    <dbReference type="NCBI Taxonomy" id="37863"/>
    <lineage>
        <taxon>Eukaryota</taxon>
        <taxon>Metazoa</taxon>
        <taxon>Ecdysozoa</taxon>
        <taxon>Nematoda</taxon>
        <taxon>Chromadorea</taxon>
        <taxon>Rhabditida</taxon>
        <taxon>Tylenchina</taxon>
        <taxon>Panagrolaimomorpha</taxon>
        <taxon>Strongyloidoidea</taxon>
        <taxon>Steinernematidae</taxon>
        <taxon>Steinernema</taxon>
    </lineage>
</organism>
<reference evidence="3" key="1">
    <citation type="submission" date="2016-11" db="UniProtKB">
        <authorList>
            <consortium name="WormBaseParasite"/>
        </authorList>
    </citation>
    <scope>IDENTIFICATION</scope>
</reference>
<sequence length="114" mass="12161">MNNTTVSARSDVLNSDRLKKRSSQKYKQTVCNACTSVVQRPPSKAPLALPFFNLSSVETQAHSSRCLIKRVTAYHLSGLRPPAYRAAFEGATQSAAGPCSASHAPSSAVALRSP</sequence>
<dbReference type="Proteomes" id="UP000095287">
    <property type="component" value="Unplaced"/>
</dbReference>
<name>A0A1I7Z740_9BILA</name>
<evidence type="ECO:0000313" key="3">
    <source>
        <dbReference type="WBParaSite" id="L893_g23494.t1"/>
    </source>
</evidence>
<dbReference type="WBParaSite" id="L893_g23494.t1">
    <property type="protein sequence ID" value="L893_g23494.t1"/>
    <property type="gene ID" value="L893_g23494"/>
</dbReference>
<evidence type="ECO:0000313" key="2">
    <source>
        <dbReference type="Proteomes" id="UP000095287"/>
    </source>
</evidence>
<accession>A0A1I7Z740</accession>
<evidence type="ECO:0000256" key="1">
    <source>
        <dbReference type="SAM" id="MobiDB-lite"/>
    </source>
</evidence>
<dbReference type="AlphaFoldDB" id="A0A1I7Z740"/>